<evidence type="ECO:0000256" key="2">
    <source>
        <dbReference type="ARBA" id="ARBA00006177"/>
    </source>
</evidence>
<evidence type="ECO:0000256" key="12">
    <source>
        <dbReference type="PROSITE-ProRule" id="PRU00309"/>
    </source>
</evidence>
<dbReference type="GO" id="GO:0043565">
    <property type="term" value="F:sequence-specific DNA binding"/>
    <property type="evidence" value="ECO:0007669"/>
    <property type="project" value="UniProtKB-UniRule"/>
</dbReference>
<reference evidence="15" key="1">
    <citation type="submission" date="2025-08" db="UniProtKB">
        <authorList>
            <consortium name="Ensembl"/>
        </authorList>
    </citation>
    <scope>IDENTIFICATION</scope>
</reference>
<dbReference type="GO" id="GO:0003700">
    <property type="term" value="F:DNA-binding transcription factor activity"/>
    <property type="evidence" value="ECO:0007669"/>
    <property type="project" value="UniProtKB-UniRule"/>
</dbReference>
<evidence type="ECO:0000256" key="9">
    <source>
        <dbReference type="ARBA" id="ARBA00023163"/>
    </source>
</evidence>
<evidence type="ECO:0000256" key="3">
    <source>
        <dbReference type="ARBA" id="ARBA00022723"/>
    </source>
</evidence>
<keyword evidence="4 12" id="KW-0863">Zinc-finger</keyword>
<evidence type="ECO:0000256" key="5">
    <source>
        <dbReference type="ARBA" id="ARBA00022833"/>
    </source>
</evidence>
<organism evidence="15 16">
    <name type="scientific">Maylandia zebra</name>
    <name type="common">zebra mbuna</name>
    <dbReference type="NCBI Taxonomy" id="106582"/>
    <lineage>
        <taxon>Eukaryota</taxon>
        <taxon>Metazoa</taxon>
        <taxon>Chordata</taxon>
        <taxon>Craniata</taxon>
        <taxon>Vertebrata</taxon>
        <taxon>Euteleostomi</taxon>
        <taxon>Actinopterygii</taxon>
        <taxon>Neopterygii</taxon>
        <taxon>Teleostei</taxon>
        <taxon>Neoteleostei</taxon>
        <taxon>Acanthomorphata</taxon>
        <taxon>Ovalentaria</taxon>
        <taxon>Cichlomorphae</taxon>
        <taxon>Cichliformes</taxon>
        <taxon>Cichlidae</taxon>
        <taxon>African cichlids</taxon>
        <taxon>Pseudocrenilabrinae</taxon>
        <taxon>Haplochromini</taxon>
        <taxon>Maylandia</taxon>
        <taxon>Maylandia zebra complex</taxon>
    </lineage>
</organism>
<dbReference type="PROSITE" id="PS50950">
    <property type="entry name" value="ZF_THAP"/>
    <property type="match status" value="1"/>
</dbReference>
<keyword evidence="7 13" id="KW-0175">Coiled coil</keyword>
<comment type="function">
    <text evidence="13">DNA-binding transcription regulator that regulates endothelial cell proliferation and G1/S cell-cycle progression. Specifically binds the 5'-[AT]NTNN[GT]GGCA[AGT]-3' core DNA sequence and acts by modulating expression of pRB-E2F cell-cycle target genes.</text>
</comment>
<keyword evidence="11 13" id="KW-0131">Cell cycle</keyword>
<reference evidence="15" key="2">
    <citation type="submission" date="2025-09" db="UniProtKB">
        <authorList>
            <consortium name="Ensembl"/>
        </authorList>
    </citation>
    <scope>IDENTIFICATION</scope>
</reference>
<feature type="domain" description="THAP-type" evidence="14">
    <location>
        <begin position="1"/>
        <end position="95"/>
    </location>
</feature>
<keyword evidence="6 13" id="KW-0805">Transcription regulation</keyword>
<proteinExistence type="inferred from homology"/>
<evidence type="ECO:0000313" key="16">
    <source>
        <dbReference type="Proteomes" id="UP000265160"/>
    </source>
</evidence>
<evidence type="ECO:0000256" key="13">
    <source>
        <dbReference type="RuleBase" id="RU369073"/>
    </source>
</evidence>
<keyword evidence="9 13" id="KW-0804">Transcription</keyword>
<keyword evidence="16" id="KW-1185">Reference proteome</keyword>
<dbReference type="SMART" id="SM00980">
    <property type="entry name" value="THAP"/>
    <property type="match status" value="1"/>
</dbReference>
<dbReference type="SUPFAM" id="SSF57716">
    <property type="entry name" value="Glucocorticoid receptor-like (DNA-binding domain)"/>
    <property type="match status" value="1"/>
</dbReference>
<keyword evidence="3" id="KW-0479">Metal-binding</keyword>
<dbReference type="GO" id="GO:0008270">
    <property type="term" value="F:zinc ion binding"/>
    <property type="evidence" value="ECO:0007669"/>
    <property type="project" value="UniProtKB-KW"/>
</dbReference>
<dbReference type="Ensembl" id="ENSMZET00005004132.1">
    <property type="protein sequence ID" value="ENSMZEP00005003971.1"/>
    <property type="gene ID" value="ENSMZEG00005003071.1"/>
</dbReference>
<keyword evidence="5" id="KW-0862">Zinc</keyword>
<dbReference type="AlphaFoldDB" id="A0A3P9B226"/>
<dbReference type="Proteomes" id="UP000265160">
    <property type="component" value="Unplaced"/>
</dbReference>
<name>A0A3P9B226_9CICH</name>
<dbReference type="GO" id="GO:0005654">
    <property type="term" value="C:nucleoplasm"/>
    <property type="evidence" value="ECO:0007669"/>
    <property type="project" value="UniProtKB-SubCell"/>
</dbReference>
<dbReference type="InterPro" id="IPR026516">
    <property type="entry name" value="THAP1/10"/>
</dbReference>
<comment type="similarity">
    <text evidence="2 13">Belongs to the THAP1 family.</text>
</comment>
<dbReference type="PANTHER" id="PTHR46600:SF1">
    <property type="entry name" value="THAP DOMAIN-CONTAINING PROTEIN 1"/>
    <property type="match status" value="1"/>
</dbReference>
<evidence type="ECO:0000259" key="14">
    <source>
        <dbReference type="PROSITE" id="PS50950"/>
    </source>
</evidence>
<keyword evidence="10 13" id="KW-0539">Nucleus</keyword>
<evidence type="ECO:0000256" key="6">
    <source>
        <dbReference type="ARBA" id="ARBA00023015"/>
    </source>
</evidence>
<evidence type="ECO:0000256" key="4">
    <source>
        <dbReference type="ARBA" id="ARBA00022771"/>
    </source>
</evidence>
<dbReference type="PANTHER" id="PTHR46600">
    <property type="entry name" value="THAP DOMAIN-CONTAINING"/>
    <property type="match status" value="1"/>
</dbReference>
<dbReference type="GO" id="GO:0001935">
    <property type="term" value="P:endothelial cell proliferation"/>
    <property type="evidence" value="ECO:0007669"/>
    <property type="project" value="UniProtKB-UniRule"/>
</dbReference>
<dbReference type="InterPro" id="IPR006612">
    <property type="entry name" value="THAP_Znf"/>
</dbReference>
<evidence type="ECO:0000256" key="7">
    <source>
        <dbReference type="ARBA" id="ARBA00023054"/>
    </source>
</evidence>
<evidence type="ECO:0000256" key="8">
    <source>
        <dbReference type="ARBA" id="ARBA00023125"/>
    </source>
</evidence>
<evidence type="ECO:0000313" key="15">
    <source>
        <dbReference type="Ensembl" id="ENSMZEP00005003971.1"/>
    </source>
</evidence>
<evidence type="ECO:0000256" key="11">
    <source>
        <dbReference type="ARBA" id="ARBA00023306"/>
    </source>
</evidence>
<evidence type="ECO:0000256" key="1">
    <source>
        <dbReference type="ARBA" id="ARBA00004642"/>
    </source>
</evidence>
<evidence type="ECO:0000256" key="10">
    <source>
        <dbReference type="ARBA" id="ARBA00023242"/>
    </source>
</evidence>
<dbReference type="Pfam" id="PF05485">
    <property type="entry name" value="THAP"/>
    <property type="match status" value="1"/>
</dbReference>
<keyword evidence="8 12" id="KW-0238">DNA-binding</keyword>
<sequence length="113" mass="12863">MVRNCCVIGCNVRSHDRQGKKLGNGLSFHSFPTWKQHEGAHIADLTKRRRLAWIAAVGRLDLQFSSISKYLLVCSRHFHSGNKIRLKDGTFQPAYSACSHHFVLGNFYISFLT</sequence>
<dbReference type="GeneTree" id="ENSGT00940000176877"/>
<protein>
    <recommendedName>
        <fullName evidence="13">THAP domain-containing protein 1</fullName>
    </recommendedName>
</protein>
<comment type="subcellular location">
    <subcellularLocation>
        <location evidence="1 13">Nucleus</location>
        <location evidence="1 13">Nucleoplasm</location>
    </subcellularLocation>
</comment>
<accession>A0A3P9B226</accession>